<dbReference type="EMBL" id="QTKU01000003">
    <property type="protein sequence ID" value="MBS8261447.1"/>
    <property type="molecule type" value="Genomic_DNA"/>
</dbReference>
<dbReference type="Pfam" id="PF11902">
    <property type="entry name" value="DUF3422"/>
    <property type="match status" value="1"/>
</dbReference>
<feature type="transmembrane region" description="Helical" evidence="2">
    <location>
        <begin position="382"/>
        <end position="403"/>
    </location>
</feature>
<dbReference type="RefSeq" id="WP_213216820.1">
    <property type="nucleotide sequence ID" value="NZ_QTKU01000003.1"/>
</dbReference>
<organism evidence="3 4">
    <name type="scientific">Roseibium polysiphoniae</name>
    <dbReference type="NCBI Taxonomy" id="2571221"/>
    <lineage>
        <taxon>Bacteria</taxon>
        <taxon>Pseudomonadati</taxon>
        <taxon>Pseudomonadota</taxon>
        <taxon>Alphaproteobacteria</taxon>
        <taxon>Hyphomicrobiales</taxon>
        <taxon>Stappiaceae</taxon>
        <taxon>Roseibium</taxon>
    </lineage>
</organism>
<keyword evidence="2" id="KW-0812">Transmembrane</keyword>
<keyword evidence="2" id="KW-0472">Membrane</keyword>
<gene>
    <name evidence="3" type="ORF">DYI23_14575</name>
</gene>
<evidence type="ECO:0000256" key="2">
    <source>
        <dbReference type="SAM" id="Phobius"/>
    </source>
</evidence>
<dbReference type="InterPro" id="IPR021830">
    <property type="entry name" value="DUF3422"/>
</dbReference>
<accession>A0A944CF43</accession>
<keyword evidence="2" id="KW-1133">Transmembrane helix</keyword>
<proteinExistence type="predicted"/>
<feature type="region of interest" description="Disordered" evidence="1">
    <location>
        <begin position="1"/>
        <end position="30"/>
    </location>
</feature>
<dbReference type="Proteomes" id="UP000705379">
    <property type="component" value="Unassembled WGS sequence"/>
</dbReference>
<feature type="transmembrane region" description="Helical" evidence="2">
    <location>
        <begin position="415"/>
        <end position="435"/>
    </location>
</feature>
<dbReference type="AlphaFoldDB" id="A0A944CF43"/>
<reference evidence="3" key="1">
    <citation type="submission" date="2018-08" db="EMBL/GenBank/DDBJ databases">
        <authorList>
            <person name="Jin W."/>
            <person name="Wang H."/>
            <person name="Yang Y."/>
            <person name="Li M."/>
            <person name="Liu J."/>
        </authorList>
    </citation>
    <scope>NUCLEOTIDE SEQUENCE</scope>
    <source>
        <strain evidence="3">AESS21</strain>
    </source>
</reference>
<evidence type="ECO:0000313" key="3">
    <source>
        <dbReference type="EMBL" id="MBS8261447.1"/>
    </source>
</evidence>
<name>A0A944CF43_9HYPH</name>
<sequence>MAKDKNEDQDAPSDRSAPGPLERAPSFPTHPLRESVLGEVHARPFRPLNSPRVVLHYAFATSAEEANRDRRWFSDFCASQGAAGPAPDARYHVLPFAGGALSWERHTEFTTYTWDGPTTSEGSFAPLPANNPFGSAFRAPGLVLVATRLDLLDATPDENWRRHYDPASLTVFNVEGRAALAATDFRPDGNGLTRFLVLNESMNEVQCGAVVQRLLEIETYRTFALLGLFEANKLQPEISAIETDLVDLSHRMQASADLEANKGLLEQLSRLAASLEAGAASSSYRFGAGRAYYDIVVARLKALGEEPVVGDLSMSAFLGRRLAPAMRTCQAIEERQATLSRKLARATTLLRTRVDVDLEQQNRSLLESMNRRARLQLRLQQTVEGLSVAAVSYYVVGLLSYLAKGAKDLGLPVPAPAVTTGLAVPVVVLTIWWTVRKIRAHHAEKSEDNPD</sequence>
<evidence type="ECO:0000256" key="1">
    <source>
        <dbReference type="SAM" id="MobiDB-lite"/>
    </source>
</evidence>
<comment type="caution">
    <text evidence="3">The sequence shown here is derived from an EMBL/GenBank/DDBJ whole genome shotgun (WGS) entry which is preliminary data.</text>
</comment>
<evidence type="ECO:0000313" key="4">
    <source>
        <dbReference type="Proteomes" id="UP000705379"/>
    </source>
</evidence>
<reference evidence="3" key="2">
    <citation type="journal article" date="2021" name="Microorganisms">
        <title>Bacterial Dimethylsulfoniopropionate Biosynthesis in the East China Sea.</title>
        <authorList>
            <person name="Liu J."/>
            <person name="Zhang Y."/>
            <person name="Liu J."/>
            <person name="Zhong H."/>
            <person name="Williams B.T."/>
            <person name="Zheng Y."/>
            <person name="Curson A.R.J."/>
            <person name="Sun C."/>
            <person name="Sun H."/>
            <person name="Song D."/>
            <person name="Wagner Mackenzie B."/>
            <person name="Bermejo Martinez A."/>
            <person name="Todd J.D."/>
            <person name="Zhang X.H."/>
        </authorList>
    </citation>
    <scope>NUCLEOTIDE SEQUENCE</scope>
    <source>
        <strain evidence="3">AESS21</strain>
    </source>
</reference>
<protein>
    <submittedName>
        <fullName evidence="3">DUF3422 domain-containing protein</fullName>
    </submittedName>
</protein>